<dbReference type="InterPro" id="IPR005000">
    <property type="entry name" value="Aldolase/citrate-lyase_domain"/>
</dbReference>
<keyword evidence="6" id="KW-1185">Reference proteome</keyword>
<organism evidence="5 6">
    <name type="scientific">Faecalicatena acetigenes</name>
    <dbReference type="NCBI Taxonomy" id="2981790"/>
    <lineage>
        <taxon>Bacteria</taxon>
        <taxon>Bacillati</taxon>
        <taxon>Bacillota</taxon>
        <taxon>Clostridia</taxon>
        <taxon>Lachnospirales</taxon>
        <taxon>Lachnospiraceae</taxon>
        <taxon>Faecalicatena</taxon>
    </lineage>
</organism>
<evidence type="ECO:0000313" key="6">
    <source>
        <dbReference type="Proteomes" id="UP001652394"/>
    </source>
</evidence>
<proteinExistence type="inferred from homology"/>
<protein>
    <submittedName>
        <fullName evidence="5">Aldolase/citrate lyase family protein</fullName>
    </submittedName>
</protein>
<feature type="domain" description="HpcH/HpaI aldolase/citrate lyase" evidence="4">
    <location>
        <begin position="68"/>
        <end position="214"/>
    </location>
</feature>
<dbReference type="EMBL" id="JAOQJX010000017">
    <property type="protein sequence ID" value="MCU6748187.1"/>
    <property type="molecule type" value="Genomic_DNA"/>
</dbReference>
<name>A0ABT2TD70_9FIRM</name>
<comment type="similarity">
    <text evidence="1">Belongs to the HpcH/HpaI aldolase family.</text>
</comment>
<dbReference type="PANTHER" id="PTHR30502">
    <property type="entry name" value="2-KETO-3-DEOXY-L-RHAMNONATE ALDOLASE"/>
    <property type="match status" value="1"/>
</dbReference>
<dbReference type="GO" id="GO:0016829">
    <property type="term" value="F:lyase activity"/>
    <property type="evidence" value="ECO:0007669"/>
    <property type="project" value="UniProtKB-KW"/>
</dbReference>
<evidence type="ECO:0000256" key="3">
    <source>
        <dbReference type="ARBA" id="ARBA00023239"/>
    </source>
</evidence>
<dbReference type="RefSeq" id="WP_242866640.1">
    <property type="nucleotide sequence ID" value="NZ_JAOQJX010000017.1"/>
</dbReference>
<sequence>MMKENKLRYHLENNLPTLSTRLWSTWPFYTEVVGSTHNFDYIEFVGEYAPFSQMDLENIARAAELHEMGTMIKLDLQNRGYVAQKAVGAGFQAIMFVDHVSVEQVKESVEMMKPKTPDGKGTFGYPNRRFIGTQSHIPAMEHAKRLEDVVLCFMIEKEEAVQNIDEICSVPGVDMIQFGPNDYCMSKGWNTVDHRDEFKAAERKCIEAAIAHGVRPRCEIVHPEDAQYYIELGVKDFSLGDQLAKLKAFWNGEGKTMREIVEGLK</sequence>
<dbReference type="SUPFAM" id="SSF51621">
    <property type="entry name" value="Phosphoenolpyruvate/pyruvate domain"/>
    <property type="match status" value="1"/>
</dbReference>
<evidence type="ECO:0000256" key="1">
    <source>
        <dbReference type="ARBA" id="ARBA00005568"/>
    </source>
</evidence>
<dbReference type="Proteomes" id="UP001652394">
    <property type="component" value="Unassembled WGS sequence"/>
</dbReference>
<evidence type="ECO:0000256" key="2">
    <source>
        <dbReference type="ARBA" id="ARBA00022723"/>
    </source>
</evidence>
<dbReference type="Pfam" id="PF03328">
    <property type="entry name" value="HpcH_HpaI"/>
    <property type="match status" value="1"/>
</dbReference>
<dbReference type="InterPro" id="IPR050251">
    <property type="entry name" value="HpcH-HpaI_aldolase"/>
</dbReference>
<evidence type="ECO:0000313" key="5">
    <source>
        <dbReference type="EMBL" id="MCU6748187.1"/>
    </source>
</evidence>
<dbReference type="Gene3D" id="3.20.20.60">
    <property type="entry name" value="Phosphoenolpyruvate-binding domains"/>
    <property type="match status" value="1"/>
</dbReference>
<keyword evidence="2" id="KW-0479">Metal-binding</keyword>
<accession>A0ABT2TD70</accession>
<dbReference type="PANTHER" id="PTHR30502:SF0">
    <property type="entry name" value="PHOSPHOENOLPYRUVATE CARBOXYLASE FAMILY PROTEIN"/>
    <property type="match status" value="1"/>
</dbReference>
<gene>
    <name evidence="5" type="ORF">OCV51_11070</name>
</gene>
<comment type="caution">
    <text evidence="5">The sequence shown here is derived from an EMBL/GenBank/DDBJ whole genome shotgun (WGS) entry which is preliminary data.</text>
</comment>
<dbReference type="InterPro" id="IPR015813">
    <property type="entry name" value="Pyrv/PenolPyrv_kinase-like_dom"/>
</dbReference>
<keyword evidence="3 5" id="KW-0456">Lyase</keyword>
<evidence type="ECO:0000259" key="4">
    <source>
        <dbReference type="Pfam" id="PF03328"/>
    </source>
</evidence>
<dbReference type="InterPro" id="IPR040442">
    <property type="entry name" value="Pyrv_kinase-like_dom_sf"/>
</dbReference>
<reference evidence="5 6" key="1">
    <citation type="journal article" date="2021" name="ISME Commun">
        <title>Automated analysis of genomic sequences facilitates high-throughput and comprehensive description of bacteria.</title>
        <authorList>
            <person name="Hitch T.C.A."/>
        </authorList>
    </citation>
    <scope>NUCLEOTIDE SEQUENCE [LARGE SCALE GENOMIC DNA]</scope>
    <source>
        <strain evidence="5 6">H2_18</strain>
    </source>
</reference>